<dbReference type="PANTHER" id="PTHR43401">
    <property type="entry name" value="L-THREONINE 3-DEHYDROGENASE"/>
    <property type="match status" value="1"/>
</dbReference>
<dbReference type="InterPro" id="IPR050129">
    <property type="entry name" value="Zn_alcohol_dh"/>
</dbReference>
<keyword evidence="7" id="KW-1185">Reference proteome</keyword>
<evidence type="ECO:0000256" key="2">
    <source>
        <dbReference type="ARBA" id="ARBA00022833"/>
    </source>
</evidence>
<evidence type="ECO:0000256" key="4">
    <source>
        <dbReference type="RuleBase" id="RU361277"/>
    </source>
</evidence>
<dbReference type="EMBL" id="JAFLVR010000006">
    <property type="protein sequence ID" value="MBO0451192.1"/>
    <property type="molecule type" value="Genomic_DNA"/>
</dbReference>
<dbReference type="PANTHER" id="PTHR43401:SF2">
    <property type="entry name" value="L-THREONINE 3-DEHYDROGENASE"/>
    <property type="match status" value="1"/>
</dbReference>
<name>A0ABS3HCL3_9ENTE</name>
<dbReference type="Gene3D" id="3.90.180.10">
    <property type="entry name" value="Medium-chain alcohol dehydrogenases, catalytic domain"/>
    <property type="match status" value="1"/>
</dbReference>
<keyword evidence="2 4" id="KW-0862">Zinc</keyword>
<dbReference type="Proteomes" id="UP000664495">
    <property type="component" value="Unassembled WGS sequence"/>
</dbReference>
<evidence type="ECO:0000313" key="6">
    <source>
        <dbReference type="EMBL" id="MBO0451192.1"/>
    </source>
</evidence>
<evidence type="ECO:0000313" key="7">
    <source>
        <dbReference type="Proteomes" id="UP000664495"/>
    </source>
</evidence>
<dbReference type="Pfam" id="PF08240">
    <property type="entry name" value="ADH_N"/>
    <property type="match status" value="1"/>
</dbReference>
<gene>
    <name evidence="6" type="ORF">JZO85_02870</name>
</gene>
<dbReference type="PROSITE" id="PS00059">
    <property type="entry name" value="ADH_ZINC"/>
    <property type="match status" value="1"/>
</dbReference>
<comment type="caution">
    <text evidence="6">The sequence shown here is derived from an EMBL/GenBank/DDBJ whole genome shotgun (WGS) entry which is preliminary data.</text>
</comment>
<dbReference type="InterPro" id="IPR020843">
    <property type="entry name" value="ER"/>
</dbReference>
<evidence type="ECO:0000256" key="1">
    <source>
        <dbReference type="ARBA" id="ARBA00022723"/>
    </source>
</evidence>
<dbReference type="SUPFAM" id="SSF50129">
    <property type="entry name" value="GroES-like"/>
    <property type="match status" value="1"/>
</dbReference>
<dbReference type="RefSeq" id="WP_207107010.1">
    <property type="nucleotide sequence ID" value="NZ_JAFLVR010000006.1"/>
</dbReference>
<evidence type="ECO:0000259" key="5">
    <source>
        <dbReference type="SMART" id="SM00829"/>
    </source>
</evidence>
<proteinExistence type="inferred from homology"/>
<accession>A0ABS3HCL3</accession>
<dbReference type="Pfam" id="PF00107">
    <property type="entry name" value="ADH_zinc_N"/>
    <property type="match status" value="1"/>
</dbReference>
<comment type="similarity">
    <text evidence="4">Belongs to the zinc-containing alcohol dehydrogenase family.</text>
</comment>
<keyword evidence="1 4" id="KW-0479">Metal-binding</keyword>
<dbReference type="InterPro" id="IPR013149">
    <property type="entry name" value="ADH-like_C"/>
</dbReference>
<sequence>MKAALLKGLNHFEVEEIRQPVPREYEILVAVKAAGICGSDIHKMQNEWKYDLPMVMGHEFSGVVEAIGDRVKKVSVGDRVAIAPLIPCHDCLYCDSGKYQLCENYTMIGSHRYGGFEEFVTVPEENVINIGKNISFEEAAMIEPLAVAAHGVMGLDPKIGDTVAVFGLGTIGILTVQWLRLTGVKKIIGIDIDSNKIIEAEKYGVTDTINSLEESLVDRIFELTDNIGVDIAIECAGSKITEEQCLLITKKGGVIGYQGIAYSDVLLHQTAFENIFRREYTINGFWNSYSAPFPGKEWVHSAQFIEQGKINLKDLISHRYDLIDIQKAFNLTVNREETYNKVMIFPEGRKEEKNNEGCFKTSPRL</sequence>
<dbReference type="InterPro" id="IPR002328">
    <property type="entry name" value="ADH_Zn_CS"/>
</dbReference>
<dbReference type="SUPFAM" id="SSF51735">
    <property type="entry name" value="NAD(P)-binding Rossmann-fold domains"/>
    <property type="match status" value="1"/>
</dbReference>
<evidence type="ECO:0000256" key="3">
    <source>
        <dbReference type="ARBA" id="ARBA00023002"/>
    </source>
</evidence>
<reference evidence="6 7" key="1">
    <citation type="submission" date="2021-03" db="EMBL/GenBank/DDBJ databases">
        <title>Enterococcal diversity collection.</title>
        <authorList>
            <person name="Gilmore M.S."/>
            <person name="Schwartzman J."/>
            <person name="Van Tyne D."/>
            <person name="Martin M."/>
            <person name="Earl A.M."/>
            <person name="Manson A.L."/>
            <person name="Straub T."/>
            <person name="Salamzade R."/>
            <person name="Saavedra J."/>
            <person name="Lebreton F."/>
            <person name="Prichula J."/>
            <person name="Schaufler K."/>
            <person name="Gaca A."/>
            <person name="Sgardioli B."/>
            <person name="Wagenaar J."/>
            <person name="Strong T."/>
        </authorList>
    </citation>
    <scope>NUCLEOTIDE SEQUENCE [LARGE SCALE GENOMIC DNA]</scope>
    <source>
        <strain evidence="6 7">MJM16</strain>
    </source>
</reference>
<comment type="cofactor">
    <cofactor evidence="4">
        <name>Zn(2+)</name>
        <dbReference type="ChEBI" id="CHEBI:29105"/>
    </cofactor>
</comment>
<dbReference type="InterPro" id="IPR036291">
    <property type="entry name" value="NAD(P)-bd_dom_sf"/>
</dbReference>
<organism evidence="6 7">
    <name type="scientific">Candidatus Enterococcus murrayae</name>
    <dbReference type="NCBI Taxonomy" id="2815321"/>
    <lineage>
        <taxon>Bacteria</taxon>
        <taxon>Bacillati</taxon>
        <taxon>Bacillota</taxon>
        <taxon>Bacilli</taxon>
        <taxon>Lactobacillales</taxon>
        <taxon>Enterococcaceae</taxon>
        <taxon>Enterococcus</taxon>
    </lineage>
</organism>
<dbReference type="Gene3D" id="3.40.50.720">
    <property type="entry name" value="NAD(P)-binding Rossmann-like Domain"/>
    <property type="match status" value="1"/>
</dbReference>
<keyword evidence="3" id="KW-0560">Oxidoreductase</keyword>
<dbReference type="InterPro" id="IPR011032">
    <property type="entry name" value="GroES-like_sf"/>
</dbReference>
<protein>
    <submittedName>
        <fullName evidence="6">Galactitol-1-phosphate 5-dehydrogenase</fullName>
    </submittedName>
</protein>
<dbReference type="SMART" id="SM00829">
    <property type="entry name" value="PKS_ER"/>
    <property type="match status" value="1"/>
</dbReference>
<dbReference type="CDD" id="cd08236">
    <property type="entry name" value="sugar_DH"/>
    <property type="match status" value="1"/>
</dbReference>
<feature type="domain" description="Enoyl reductase (ER)" evidence="5">
    <location>
        <begin position="4"/>
        <end position="344"/>
    </location>
</feature>
<dbReference type="InterPro" id="IPR013154">
    <property type="entry name" value="ADH-like_N"/>
</dbReference>